<feature type="domain" description="Phospholipid/glycerol acyltransferase" evidence="6">
    <location>
        <begin position="83"/>
        <end position="196"/>
    </location>
</feature>
<keyword evidence="8" id="KW-1185">Reference proteome</keyword>
<dbReference type="SUPFAM" id="SSF69593">
    <property type="entry name" value="Glycerol-3-phosphate (1)-acyltransferase"/>
    <property type="match status" value="1"/>
</dbReference>
<evidence type="ECO:0000256" key="2">
    <source>
        <dbReference type="ARBA" id="ARBA00022516"/>
    </source>
</evidence>
<protein>
    <submittedName>
        <fullName evidence="7">Lysophospholipid acyltransferase family protein</fullName>
    </submittedName>
</protein>
<proteinExistence type="predicted"/>
<organism evidence="7 8">
    <name type="scientific">Ideonella azotifigens</name>
    <dbReference type="NCBI Taxonomy" id="513160"/>
    <lineage>
        <taxon>Bacteria</taxon>
        <taxon>Pseudomonadati</taxon>
        <taxon>Pseudomonadota</taxon>
        <taxon>Betaproteobacteria</taxon>
        <taxon>Burkholderiales</taxon>
        <taxon>Sphaerotilaceae</taxon>
        <taxon>Ideonella</taxon>
    </lineage>
</organism>
<dbReference type="SMART" id="SM00563">
    <property type="entry name" value="PlsC"/>
    <property type="match status" value="1"/>
</dbReference>
<dbReference type="EMBL" id="BAAAEW010000047">
    <property type="protein sequence ID" value="GAA0767680.1"/>
    <property type="molecule type" value="Genomic_DNA"/>
</dbReference>
<dbReference type="RefSeq" id="WP_211361428.1">
    <property type="nucleotide sequence ID" value="NZ_BAAAEW010000047.1"/>
</dbReference>
<evidence type="ECO:0000256" key="5">
    <source>
        <dbReference type="ARBA" id="ARBA00023315"/>
    </source>
</evidence>
<sequence>MAGDAVQGAVPGAEGGLLNGITALARMVRLFGHVMRGLVLIKLQFGGMTQAQRHVAVQAWSLRLFAMIGMQLTVHGEPAAEPALIAANHISWLDIACVHAALPRARFVSKSDVAHWPMIGTLAYGVGTLFIERERKRDALRVVHQVAEALRDGDTVAVFPEGTTGPGPTMLPMHANLLQAAISVGAPVQPVVLRYREPGLGFSVAAQYIGDTTLIQSIWRIASARGLAVEVHFLPLLPTAGMDRRALAEQLREQIQQRLDT</sequence>
<keyword evidence="4" id="KW-0443">Lipid metabolism</keyword>
<dbReference type="InterPro" id="IPR002123">
    <property type="entry name" value="Plipid/glycerol_acylTrfase"/>
</dbReference>
<dbReference type="GO" id="GO:0016746">
    <property type="term" value="F:acyltransferase activity"/>
    <property type="evidence" value="ECO:0007669"/>
    <property type="project" value="UniProtKB-KW"/>
</dbReference>
<evidence type="ECO:0000256" key="4">
    <source>
        <dbReference type="ARBA" id="ARBA00023098"/>
    </source>
</evidence>
<keyword evidence="3" id="KW-0808">Transferase</keyword>
<dbReference type="PANTHER" id="PTHR10434">
    <property type="entry name" value="1-ACYL-SN-GLYCEROL-3-PHOSPHATE ACYLTRANSFERASE"/>
    <property type="match status" value="1"/>
</dbReference>
<name>A0ABN1KIA2_9BURK</name>
<evidence type="ECO:0000256" key="1">
    <source>
        <dbReference type="ARBA" id="ARBA00005189"/>
    </source>
</evidence>
<dbReference type="Proteomes" id="UP001500279">
    <property type="component" value="Unassembled WGS sequence"/>
</dbReference>
<evidence type="ECO:0000259" key="6">
    <source>
        <dbReference type="SMART" id="SM00563"/>
    </source>
</evidence>
<dbReference type="Pfam" id="PF01553">
    <property type="entry name" value="Acyltransferase"/>
    <property type="match status" value="1"/>
</dbReference>
<accession>A0ABN1KIA2</accession>
<comment type="caution">
    <text evidence="7">The sequence shown here is derived from an EMBL/GenBank/DDBJ whole genome shotgun (WGS) entry which is preliminary data.</text>
</comment>
<dbReference type="PANTHER" id="PTHR10434:SF64">
    <property type="entry name" value="1-ACYL-SN-GLYCEROL-3-PHOSPHATE ACYLTRANSFERASE-RELATED"/>
    <property type="match status" value="1"/>
</dbReference>
<evidence type="ECO:0000313" key="8">
    <source>
        <dbReference type="Proteomes" id="UP001500279"/>
    </source>
</evidence>
<keyword evidence="5 7" id="KW-0012">Acyltransferase</keyword>
<reference evidence="7 8" key="1">
    <citation type="journal article" date="2019" name="Int. J. Syst. Evol. Microbiol.">
        <title>The Global Catalogue of Microorganisms (GCM) 10K type strain sequencing project: providing services to taxonomists for standard genome sequencing and annotation.</title>
        <authorList>
            <consortium name="The Broad Institute Genomics Platform"/>
            <consortium name="The Broad Institute Genome Sequencing Center for Infectious Disease"/>
            <person name="Wu L."/>
            <person name="Ma J."/>
        </authorList>
    </citation>
    <scope>NUCLEOTIDE SEQUENCE [LARGE SCALE GENOMIC DNA]</scope>
    <source>
        <strain evidence="7 8">JCM 15503</strain>
    </source>
</reference>
<keyword evidence="2" id="KW-0444">Lipid biosynthesis</keyword>
<evidence type="ECO:0000256" key="3">
    <source>
        <dbReference type="ARBA" id="ARBA00022679"/>
    </source>
</evidence>
<dbReference type="CDD" id="cd07989">
    <property type="entry name" value="LPLAT_AGPAT-like"/>
    <property type="match status" value="1"/>
</dbReference>
<comment type="pathway">
    <text evidence="1">Lipid metabolism.</text>
</comment>
<gene>
    <name evidence="7" type="ORF">GCM10009107_56830</name>
</gene>
<evidence type="ECO:0000313" key="7">
    <source>
        <dbReference type="EMBL" id="GAA0767680.1"/>
    </source>
</evidence>